<keyword evidence="3" id="KW-0805">Transcription regulation</keyword>
<evidence type="ECO:0000256" key="2">
    <source>
        <dbReference type="ARBA" id="ARBA00005635"/>
    </source>
</evidence>
<reference evidence="6" key="1">
    <citation type="journal article" date="2013" name="Genome Biol. Evol.">
        <title>Punctuated emergences of genetic and phenotypic innovations in eumetazoan, bilaterian, euteleostome, and hominidae ancestors.</title>
        <authorList>
            <person name="Wenger Y."/>
            <person name="Galliot B."/>
        </authorList>
    </citation>
    <scope>NUCLEOTIDE SEQUENCE</scope>
    <source>
        <tissue evidence="6">Whole animals</tissue>
    </source>
</reference>
<protein>
    <submittedName>
        <fullName evidence="6">Mediator of RNA polymerase II transcription subunit 17</fullName>
    </submittedName>
</protein>
<name>T2M4J4_HYDVU</name>
<dbReference type="InterPro" id="IPR019313">
    <property type="entry name" value="Mediator_Med17"/>
</dbReference>
<proteinExistence type="evidence at transcript level"/>
<dbReference type="AlphaFoldDB" id="T2M4J4"/>
<organism evidence="6">
    <name type="scientific">Hydra vulgaris</name>
    <name type="common">Hydra</name>
    <name type="synonym">Hydra attenuata</name>
    <dbReference type="NCBI Taxonomy" id="6087"/>
    <lineage>
        <taxon>Eukaryota</taxon>
        <taxon>Metazoa</taxon>
        <taxon>Cnidaria</taxon>
        <taxon>Hydrozoa</taxon>
        <taxon>Hydroidolina</taxon>
        <taxon>Anthoathecata</taxon>
        <taxon>Aplanulata</taxon>
        <taxon>Hydridae</taxon>
        <taxon>Hydra</taxon>
    </lineage>
</organism>
<comment type="similarity">
    <text evidence="2">Belongs to the Mediator complex subunit 17 family.</text>
</comment>
<dbReference type="GeneID" id="101241470"/>
<dbReference type="GO" id="GO:0070847">
    <property type="term" value="C:core mediator complex"/>
    <property type="evidence" value="ECO:0007669"/>
    <property type="project" value="TreeGrafter"/>
</dbReference>
<evidence type="ECO:0000256" key="4">
    <source>
        <dbReference type="ARBA" id="ARBA00023163"/>
    </source>
</evidence>
<accession>T2M4J4</accession>
<comment type="subcellular location">
    <subcellularLocation>
        <location evidence="1">Nucleus</location>
    </subcellularLocation>
</comment>
<dbReference type="PANTHER" id="PTHR13114:SF7">
    <property type="entry name" value="MEDIATOR OF RNA POLYMERASE II TRANSCRIPTION SUBUNIT 17"/>
    <property type="match status" value="1"/>
</dbReference>
<gene>
    <name evidence="6" type="primary">MED17</name>
</gene>
<evidence type="ECO:0000256" key="1">
    <source>
        <dbReference type="ARBA" id="ARBA00004123"/>
    </source>
</evidence>
<sequence length="591" mass="68439">MSFLKISVERLLEQEVEEINRFGEEKYVKPLTLSEELTHNAERIDFYEGQFIDVEDSDKSIDGDKNDVKQKSPWEKIHSKLRISLSEVCVLFDVLQCINLKKYLVLDRVSQNPEVPKPTVQMLDKRKLLARAGALISNGAAMLHKEYFQKNQSDVKNIEETEYYSQLMKLRQHWRVKKIGTQIISDISLKTSGSKFWHPGFVEIKMASQENCEYDKMFSANVSSDILQDSYINIKVIDSKYNIFSETSSTFLLEILKNTTPIWKQHLMKGQEYLFNKEIFFNLASEAFKVAFPGVEVLNETIKFLIEDAVVIVSLNRYNSDCETTSKKITSYLSTPADNLRLELYQLQFKNYMLNMISHDNNQKQSNSSIFNTLLFSKQSANLSRNSILNEFVDAAKHHVWINRLKKYLIKKNIGLIEPKLVVHWSVTSNFSTLASISYFYQTAQTRMLISVAQNEIKINFLDFTVVRLPFDIESLDYVIDLDICNSIADHISLLCQKHRWKSIKYQSPDKNKSQVRYGVTAYLPSLNRYLKFVVKEINEVLVEVSSTCKDDNFLLDESFDKVCVSYEQVCWLSIAGETLTEKVESLLIST</sequence>
<dbReference type="OrthoDB" id="10058398at2759"/>
<keyword evidence="4" id="KW-0804">Transcription</keyword>
<evidence type="ECO:0000313" key="6">
    <source>
        <dbReference type="EMBL" id="CDG67034.1"/>
    </source>
</evidence>
<dbReference type="PANTHER" id="PTHR13114">
    <property type="entry name" value="MEDIATOR OF RNA POLYMERASE II TRANSCRIPTION SUBUNIT 17"/>
    <property type="match status" value="1"/>
</dbReference>
<dbReference type="GO" id="GO:0003712">
    <property type="term" value="F:transcription coregulator activity"/>
    <property type="evidence" value="ECO:0007669"/>
    <property type="project" value="InterPro"/>
</dbReference>
<evidence type="ECO:0000256" key="3">
    <source>
        <dbReference type="ARBA" id="ARBA00023015"/>
    </source>
</evidence>
<dbReference type="EMBL" id="HAAD01000802">
    <property type="protein sequence ID" value="CDG67034.1"/>
    <property type="molecule type" value="mRNA"/>
</dbReference>
<dbReference type="KEGG" id="hmg:101241470"/>
<dbReference type="GO" id="GO:0016592">
    <property type="term" value="C:mediator complex"/>
    <property type="evidence" value="ECO:0007669"/>
    <property type="project" value="InterPro"/>
</dbReference>
<dbReference type="GO" id="GO:0006357">
    <property type="term" value="P:regulation of transcription by RNA polymerase II"/>
    <property type="evidence" value="ECO:0007669"/>
    <property type="project" value="InterPro"/>
</dbReference>
<evidence type="ECO:0000256" key="5">
    <source>
        <dbReference type="ARBA" id="ARBA00023242"/>
    </source>
</evidence>
<keyword evidence="5" id="KW-0539">Nucleus</keyword>